<dbReference type="Proteomes" id="UP000321412">
    <property type="component" value="Unassembled WGS sequence"/>
</dbReference>
<evidence type="ECO:0000259" key="7">
    <source>
        <dbReference type="PROSITE" id="PS50110"/>
    </source>
</evidence>
<organism evidence="8 9">
    <name type="scientific">Lujinxingia vulgaris</name>
    <dbReference type="NCBI Taxonomy" id="2600176"/>
    <lineage>
        <taxon>Bacteria</taxon>
        <taxon>Deltaproteobacteria</taxon>
        <taxon>Bradymonadales</taxon>
        <taxon>Lujinxingiaceae</taxon>
        <taxon>Lujinxingia</taxon>
    </lineage>
</organism>
<dbReference type="Pfam" id="PF08448">
    <property type="entry name" value="PAS_4"/>
    <property type="match status" value="1"/>
</dbReference>
<dbReference type="EMBL" id="VOSM01000005">
    <property type="protein sequence ID" value="TXD36529.1"/>
    <property type="molecule type" value="Genomic_DNA"/>
</dbReference>
<dbReference type="Gene3D" id="3.30.450.20">
    <property type="entry name" value="PAS domain"/>
    <property type="match status" value="1"/>
</dbReference>
<dbReference type="SUPFAM" id="SSF52172">
    <property type="entry name" value="CheY-like"/>
    <property type="match status" value="1"/>
</dbReference>
<accession>A0A5C6XCM7</accession>
<feature type="domain" description="Response regulatory" evidence="7">
    <location>
        <begin position="473"/>
        <end position="587"/>
    </location>
</feature>
<dbReference type="InterPro" id="IPR013656">
    <property type="entry name" value="PAS_4"/>
</dbReference>
<dbReference type="Gene3D" id="1.10.287.130">
    <property type="match status" value="1"/>
</dbReference>
<dbReference type="SMART" id="SM00387">
    <property type="entry name" value="HATPase_c"/>
    <property type="match status" value="1"/>
</dbReference>
<evidence type="ECO:0000256" key="2">
    <source>
        <dbReference type="ARBA" id="ARBA00012438"/>
    </source>
</evidence>
<dbReference type="OrthoDB" id="9785252at2"/>
<keyword evidence="9" id="KW-1185">Reference proteome</keyword>
<dbReference type="Pfam" id="PF02518">
    <property type="entry name" value="HATPase_c"/>
    <property type="match status" value="1"/>
</dbReference>
<dbReference type="GO" id="GO:0000155">
    <property type="term" value="F:phosphorelay sensor kinase activity"/>
    <property type="evidence" value="ECO:0007669"/>
    <property type="project" value="InterPro"/>
</dbReference>
<evidence type="ECO:0000256" key="1">
    <source>
        <dbReference type="ARBA" id="ARBA00000085"/>
    </source>
</evidence>
<evidence type="ECO:0000256" key="5">
    <source>
        <dbReference type="SAM" id="MobiDB-lite"/>
    </source>
</evidence>
<dbReference type="PANTHER" id="PTHR43065">
    <property type="entry name" value="SENSOR HISTIDINE KINASE"/>
    <property type="match status" value="1"/>
</dbReference>
<dbReference type="SUPFAM" id="SSF47384">
    <property type="entry name" value="Homodimeric domain of signal transducing histidine kinase"/>
    <property type="match status" value="1"/>
</dbReference>
<comment type="caution">
    <text evidence="8">The sequence shown here is derived from an EMBL/GenBank/DDBJ whole genome shotgun (WGS) entry which is preliminary data.</text>
</comment>
<dbReference type="Gene3D" id="3.40.50.2300">
    <property type="match status" value="1"/>
</dbReference>
<dbReference type="SMART" id="SM00388">
    <property type="entry name" value="HisKA"/>
    <property type="match status" value="1"/>
</dbReference>
<dbReference type="InterPro" id="IPR004358">
    <property type="entry name" value="Sig_transdc_His_kin-like_C"/>
</dbReference>
<evidence type="ECO:0000259" key="6">
    <source>
        <dbReference type="PROSITE" id="PS50109"/>
    </source>
</evidence>
<dbReference type="InterPro" id="IPR011006">
    <property type="entry name" value="CheY-like_superfamily"/>
</dbReference>
<feature type="region of interest" description="Disordered" evidence="5">
    <location>
        <begin position="433"/>
        <end position="467"/>
    </location>
</feature>
<evidence type="ECO:0000313" key="8">
    <source>
        <dbReference type="EMBL" id="TXD36529.1"/>
    </source>
</evidence>
<proteinExistence type="predicted"/>
<dbReference type="PROSITE" id="PS50109">
    <property type="entry name" value="HIS_KIN"/>
    <property type="match status" value="1"/>
</dbReference>
<dbReference type="Gene3D" id="3.30.565.10">
    <property type="entry name" value="Histidine kinase-like ATPase, C-terminal domain"/>
    <property type="match status" value="1"/>
</dbReference>
<dbReference type="InterPro" id="IPR001789">
    <property type="entry name" value="Sig_transdc_resp-reg_receiver"/>
</dbReference>
<comment type="catalytic activity">
    <reaction evidence="1">
        <text>ATP + protein L-histidine = ADP + protein N-phospho-L-histidine.</text>
        <dbReference type="EC" id="2.7.13.3"/>
    </reaction>
</comment>
<dbReference type="InterPro" id="IPR003661">
    <property type="entry name" value="HisK_dim/P_dom"/>
</dbReference>
<evidence type="ECO:0000256" key="3">
    <source>
        <dbReference type="ARBA" id="ARBA00022553"/>
    </source>
</evidence>
<dbReference type="PRINTS" id="PR00344">
    <property type="entry name" value="BCTRLSENSOR"/>
</dbReference>
<protein>
    <recommendedName>
        <fullName evidence="2">histidine kinase</fullName>
        <ecNumber evidence="2">2.7.13.3</ecNumber>
    </recommendedName>
</protein>
<dbReference type="InterPro" id="IPR035965">
    <property type="entry name" value="PAS-like_dom_sf"/>
</dbReference>
<dbReference type="NCBIfam" id="TIGR00229">
    <property type="entry name" value="sensory_box"/>
    <property type="match status" value="1"/>
</dbReference>
<keyword evidence="3" id="KW-0597">Phosphoprotein</keyword>
<feature type="domain" description="Histidine kinase" evidence="6">
    <location>
        <begin position="214"/>
        <end position="425"/>
    </location>
</feature>
<dbReference type="SUPFAM" id="SSF55785">
    <property type="entry name" value="PYP-like sensor domain (PAS domain)"/>
    <property type="match status" value="1"/>
</dbReference>
<dbReference type="InterPro" id="IPR036097">
    <property type="entry name" value="HisK_dim/P_sf"/>
</dbReference>
<dbReference type="AlphaFoldDB" id="A0A5C6XCM7"/>
<comment type="caution">
    <text evidence="4">Lacks conserved residue(s) required for the propagation of feature annotation.</text>
</comment>
<dbReference type="EC" id="2.7.13.3" evidence="2"/>
<dbReference type="PROSITE" id="PS50110">
    <property type="entry name" value="RESPONSE_REGULATORY"/>
    <property type="match status" value="1"/>
</dbReference>
<dbReference type="InterPro" id="IPR036890">
    <property type="entry name" value="HATPase_C_sf"/>
</dbReference>
<reference evidence="8 9" key="1">
    <citation type="submission" date="2019-08" db="EMBL/GenBank/DDBJ databases">
        <title>Bradymonadales sp. TMQ4.</title>
        <authorList>
            <person name="Liang Q."/>
        </authorList>
    </citation>
    <scope>NUCLEOTIDE SEQUENCE [LARGE SCALE GENOMIC DNA]</scope>
    <source>
        <strain evidence="8 9">TMQ4</strain>
    </source>
</reference>
<dbReference type="InterPro" id="IPR005467">
    <property type="entry name" value="His_kinase_dom"/>
</dbReference>
<dbReference type="InterPro" id="IPR003594">
    <property type="entry name" value="HATPase_dom"/>
</dbReference>
<dbReference type="PANTHER" id="PTHR43065:SF42">
    <property type="entry name" value="TWO-COMPONENT SENSOR PPRA"/>
    <property type="match status" value="1"/>
</dbReference>
<feature type="compositionally biased region" description="Basic and acidic residues" evidence="5">
    <location>
        <begin position="450"/>
        <end position="459"/>
    </location>
</feature>
<dbReference type="SUPFAM" id="SSF55874">
    <property type="entry name" value="ATPase domain of HSP90 chaperone/DNA topoisomerase II/histidine kinase"/>
    <property type="match status" value="1"/>
</dbReference>
<dbReference type="InterPro" id="IPR000014">
    <property type="entry name" value="PAS"/>
</dbReference>
<gene>
    <name evidence="8" type="ORF">FRC98_11870</name>
</gene>
<evidence type="ECO:0000313" key="9">
    <source>
        <dbReference type="Proteomes" id="UP000321412"/>
    </source>
</evidence>
<evidence type="ECO:0000256" key="4">
    <source>
        <dbReference type="PROSITE-ProRule" id="PRU00169"/>
    </source>
</evidence>
<name>A0A5C6XCM7_9DELT</name>
<sequence length="599" mass="65151">MLASEGVKMRGWACSRGGWSLSSGAEVMRHEVTWGVVSRVFEDGESGVNVSERDINVLRAYLEKRSTVERLCEHKRAVVLVQDMHGTIRDCVGDTDRLFGMPATELIDAAPQSYTWRLLDEEGRAFAPEELPGRRAIMTGRVQEGLVGVALAEGEPVWVSLVCHPIFHGNEAIGLLTTLIDVSALQLTRQALAEVEARLREQHKMQAVERMAAAIAHDFNNLLSVVLSQTDCVLADYGGNPGLRADLLEIREATERAVELTQNLLAVGKVQHQAPVSLSLNGLMEEFTGLARVLMPGVSVDWRPGTLSYGVRADRSQLEQIVLNLMINASEAMEGKGRVVVRTEEVKTEGEVVLLLSIRDEGRGMTPEVAQRAFEPFFTTKAPGQGSGMGLATVYGVVSQSGGRVELETAPGAGTEVLVWLRAGEMLEGQAQGLDEETTEVGGAPQEEEVQTHPRETKRPSGSLSPLRRRQPTALVVLGRERDRRLVRKVLERRRFRVIDCALADEARCLVQIDAPLDVLICAQHLLDASGVELASELMKVRPGLGLVLVGGSADDAEIAATFTERPQVIAAPFDGEALQDAVERVMRSGEGRGRMVSG</sequence>